<dbReference type="Proteomes" id="UP000244811">
    <property type="component" value="Chromosome 2"/>
</dbReference>
<organism evidence="1 2">
    <name type="scientific">Theileria orientalis</name>
    <dbReference type="NCBI Taxonomy" id="68886"/>
    <lineage>
        <taxon>Eukaryota</taxon>
        <taxon>Sar</taxon>
        <taxon>Alveolata</taxon>
        <taxon>Apicomplexa</taxon>
        <taxon>Aconoidasida</taxon>
        <taxon>Piroplasmida</taxon>
        <taxon>Theileriidae</taxon>
        <taxon>Theileria</taxon>
    </lineage>
</organism>
<dbReference type="AlphaFoldDB" id="A0A976SJ76"/>
<accession>A0A976SJ76</accession>
<evidence type="ECO:0000313" key="1">
    <source>
        <dbReference type="EMBL" id="UVC49885.1"/>
    </source>
</evidence>
<gene>
    <name evidence="1" type="ORF">MACK_003502</name>
</gene>
<reference evidence="1" key="1">
    <citation type="submission" date="2022-07" db="EMBL/GenBank/DDBJ databases">
        <title>Evaluation of T. orientalis genome assembly methods using nanopore sequencing and analysis of variation between genomes.</title>
        <authorList>
            <person name="Yam J."/>
            <person name="Micallef M.L."/>
            <person name="Liu M."/>
            <person name="Djordjevic S.P."/>
            <person name="Bogema D.R."/>
            <person name="Jenkins C."/>
        </authorList>
    </citation>
    <scope>NUCLEOTIDE SEQUENCE</scope>
    <source>
        <strain evidence="1">Goon Nure</strain>
    </source>
</reference>
<protein>
    <submittedName>
        <fullName evidence="1">Uncharacterized protein</fullName>
    </submittedName>
</protein>
<sequence>MDDIFEDSFDIISESILGRILKIQPNSKLKMALKTVEKFMLDNDKDSYDSGINKVYSGGNEVAMDCFNHQVSVSGLKAEDYSGSCNVYKTNDNSILKFRKALKKLIDLYDNVKQSSDVSKILRPPPVPVTELFRKYNPEASNIFDFHNTECENQFNSNESLASPNDMDKMLREAIHTCLIQPNHLNKLLNNSSLSEDCLLNSLDISDSEMNSNYELLKVLFGWYFSGYYTARMELLTQSG</sequence>
<name>A0A976SJ76_THEOR</name>
<dbReference type="EMBL" id="CP056071">
    <property type="protein sequence ID" value="UVC49885.1"/>
    <property type="molecule type" value="Genomic_DNA"/>
</dbReference>
<proteinExistence type="predicted"/>
<evidence type="ECO:0000313" key="2">
    <source>
        <dbReference type="Proteomes" id="UP000244811"/>
    </source>
</evidence>